<proteinExistence type="predicted"/>
<name>X0VQB0_9ZZZZ</name>
<protein>
    <submittedName>
        <fullName evidence="1">Uncharacterized protein</fullName>
    </submittedName>
</protein>
<sequence>DTTRGRISILWLDLDDVSRIDGPDENDSSAQQAALALVEASARAADDLEMANDARMRRLSIARDARPLIPKLLDFIFAFGIGGYGVRPLHQLYCIGGLLCLGSAARWCTRRGSWLAGKVLVTRARAAALDGWGAFLESLGALLRIVPPPQGRAQQAEYVALKVLTGLLLINAGNVWPVSREFLEGFF</sequence>
<dbReference type="EMBL" id="BARS01035003">
    <property type="protein sequence ID" value="GAG14658.1"/>
    <property type="molecule type" value="Genomic_DNA"/>
</dbReference>
<comment type="caution">
    <text evidence="1">The sequence shown here is derived from an EMBL/GenBank/DDBJ whole genome shotgun (WGS) entry which is preliminary data.</text>
</comment>
<gene>
    <name evidence="1" type="ORF">S01H1_54003</name>
</gene>
<reference evidence="1" key="1">
    <citation type="journal article" date="2014" name="Front. Microbiol.">
        <title>High frequency of phylogenetically diverse reductive dehalogenase-homologous genes in deep subseafloor sedimentary metagenomes.</title>
        <authorList>
            <person name="Kawai M."/>
            <person name="Futagami T."/>
            <person name="Toyoda A."/>
            <person name="Takaki Y."/>
            <person name="Nishi S."/>
            <person name="Hori S."/>
            <person name="Arai W."/>
            <person name="Tsubouchi T."/>
            <person name="Morono Y."/>
            <person name="Uchiyama I."/>
            <person name="Ito T."/>
            <person name="Fujiyama A."/>
            <person name="Inagaki F."/>
            <person name="Takami H."/>
        </authorList>
    </citation>
    <scope>NUCLEOTIDE SEQUENCE</scope>
    <source>
        <strain evidence="1">Expedition CK06-06</strain>
    </source>
</reference>
<feature type="non-terminal residue" evidence="1">
    <location>
        <position position="1"/>
    </location>
</feature>
<dbReference type="AlphaFoldDB" id="X0VQB0"/>
<evidence type="ECO:0000313" key="1">
    <source>
        <dbReference type="EMBL" id="GAG14658.1"/>
    </source>
</evidence>
<organism evidence="1">
    <name type="scientific">marine sediment metagenome</name>
    <dbReference type="NCBI Taxonomy" id="412755"/>
    <lineage>
        <taxon>unclassified sequences</taxon>
        <taxon>metagenomes</taxon>
        <taxon>ecological metagenomes</taxon>
    </lineage>
</organism>
<accession>X0VQB0</accession>